<dbReference type="AlphaFoldDB" id="A0A0G1J669"/>
<dbReference type="Proteomes" id="UP000033901">
    <property type="component" value="Unassembled WGS sequence"/>
</dbReference>
<organism evidence="2 3">
    <name type="scientific">Candidatus Curtissbacteria bacterium GW2011_GWC1_44_33</name>
    <dbReference type="NCBI Taxonomy" id="1618413"/>
    <lineage>
        <taxon>Bacteria</taxon>
        <taxon>Candidatus Curtissiibacteriota</taxon>
    </lineage>
</organism>
<name>A0A0G1J669_9BACT</name>
<feature type="transmembrane region" description="Helical" evidence="1">
    <location>
        <begin position="81"/>
        <end position="106"/>
    </location>
</feature>
<feature type="transmembrane region" description="Helical" evidence="1">
    <location>
        <begin position="126"/>
        <end position="146"/>
    </location>
</feature>
<evidence type="ECO:0008006" key="4">
    <source>
        <dbReference type="Google" id="ProtNLM"/>
    </source>
</evidence>
<protein>
    <recommendedName>
        <fullName evidence="4">Membrane protein 6-pyruvoyl-tetrahydropterin synthase-related domain-containing protein</fullName>
    </recommendedName>
</protein>
<sequence>MLFGFLPTILFSIWGISKLLESYRVEGWGRLFGTLLYLSNTYILLLIDGGQITLALAYSLFPGAVYYFNNSLSSQSLRPKLILTLVLLGISVFDLRIFLLLAIVFILKAVFDFLVSDSKLHLLKNLVITASVASLFVISAHLYWLVPALVARGNILPEALRNAGGAELFSFANLGHSIFLISPHWYKNIFGQATPILPEFALIPLLVFLAPIVKRKDRQIAFWLTVALLGIFLAKGVNPPLGEIYTFLFSKVPGFSFFRDPTKFFFLIVLAYSVLFGFTIEALSKRLVKYPKLRVLFLLLMAGYLLFLIRPVWLDKMTGTFSKPIYLKEYLKLANEISSDKAFSRTFWIPTVAPLGFVSENHPALDAYQLLSKRPFAIGVSGSYELFNYLRADYMGQLFDVSGIGYIVYPYPDVRRTDLKPDNVDYYHWFLNTLAKQPWVIPADVDSSVPVLTTSGHQDKFFVPSNTWLVVGSDDVYSTLNKIGGFKLSENALVFSESQVAGARIAEKENFTGIIFNRKESTDLAANLLENGFIFPARNLKDSPDDTGWWKRDGSDVVNWRNFLQEKYGLDNLDFDYGGGWAVAEGPKELKVESNLITKNNIVLARVMKSSLGGKIDFYQRGSLIGSVNTSQNRQNSKTKEYEKADFLWVEIGRLISESPIDIKTQGKLEVINTIAVITEKQWRRALDNTDSLLSKNEVISLNNKAVSLPEIFNPSQEPSLSYKRINPTDYEVRVTGIKKPTLLVYSTSYDPLWRMEGEESISIYSLLNGFPIEKDGVYKVAFSPQKYVNRALIVSLLAVSLLLVSLFLTRTKKKLL</sequence>
<evidence type="ECO:0000256" key="1">
    <source>
        <dbReference type="SAM" id="Phobius"/>
    </source>
</evidence>
<reference evidence="2 3" key="1">
    <citation type="journal article" date="2015" name="Nature">
        <title>rRNA introns, odd ribosomes, and small enigmatic genomes across a large radiation of phyla.</title>
        <authorList>
            <person name="Brown C.T."/>
            <person name="Hug L.A."/>
            <person name="Thomas B.C."/>
            <person name="Sharon I."/>
            <person name="Castelle C.J."/>
            <person name="Singh A."/>
            <person name="Wilkins M.J."/>
            <person name="Williams K.H."/>
            <person name="Banfield J.F."/>
        </authorList>
    </citation>
    <scope>NUCLEOTIDE SEQUENCE [LARGE SCALE GENOMIC DNA]</scope>
</reference>
<keyword evidence="1" id="KW-0812">Transmembrane</keyword>
<feature type="transmembrane region" description="Helical" evidence="1">
    <location>
        <begin position="264"/>
        <end position="283"/>
    </location>
</feature>
<keyword evidence="1" id="KW-1133">Transmembrane helix</keyword>
<gene>
    <name evidence="2" type="ORF">UW61_C0015G0034</name>
</gene>
<feature type="transmembrane region" description="Helical" evidence="1">
    <location>
        <begin position="788"/>
        <end position="809"/>
    </location>
</feature>
<accession>A0A0G1J669</accession>
<feature type="transmembrane region" description="Helical" evidence="1">
    <location>
        <begin position="166"/>
        <end position="186"/>
    </location>
</feature>
<feature type="transmembrane region" description="Helical" evidence="1">
    <location>
        <begin position="42"/>
        <end position="69"/>
    </location>
</feature>
<comment type="caution">
    <text evidence="2">The sequence shown here is derived from an EMBL/GenBank/DDBJ whole genome shotgun (WGS) entry which is preliminary data.</text>
</comment>
<dbReference type="EMBL" id="LCIZ01000015">
    <property type="protein sequence ID" value="KKT67111.1"/>
    <property type="molecule type" value="Genomic_DNA"/>
</dbReference>
<evidence type="ECO:0000313" key="2">
    <source>
        <dbReference type="EMBL" id="KKT67111.1"/>
    </source>
</evidence>
<feature type="transmembrane region" description="Helical" evidence="1">
    <location>
        <begin position="220"/>
        <end position="237"/>
    </location>
</feature>
<evidence type="ECO:0000313" key="3">
    <source>
        <dbReference type="Proteomes" id="UP000033901"/>
    </source>
</evidence>
<feature type="transmembrane region" description="Helical" evidence="1">
    <location>
        <begin position="192"/>
        <end position="213"/>
    </location>
</feature>
<proteinExistence type="predicted"/>
<feature type="transmembrane region" description="Helical" evidence="1">
    <location>
        <begin position="295"/>
        <end position="313"/>
    </location>
</feature>
<keyword evidence="1" id="KW-0472">Membrane</keyword>